<evidence type="ECO:0000256" key="1">
    <source>
        <dbReference type="ARBA" id="ARBA00005915"/>
    </source>
</evidence>
<accession>A0A9D1UZD9</accession>
<comment type="similarity">
    <text evidence="1">Belongs to the RecJ family.</text>
</comment>
<dbReference type="Gene3D" id="3.90.1640.30">
    <property type="match status" value="1"/>
</dbReference>
<dbReference type="GO" id="GO:0008409">
    <property type="term" value="F:5'-3' exonuclease activity"/>
    <property type="evidence" value="ECO:0007669"/>
    <property type="project" value="InterPro"/>
</dbReference>
<keyword evidence="5 9" id="KW-0269">Exonuclease</keyword>
<sequence length="573" mass="64866">MKKRWIINTPPEQTKIEELAKKLNCHPVIANLLLQRGIDSTEKAQAFFNPSLHMLHDPFLMKDMDKAVERLDKAIAADEKILIYGDYDVDGTTAVALLYKYLKRHCVPANLEYYIPDRYTEGYGVSVKGIDYAAENGFSLMLITDCGIKAVEKVKYARSRQVDIIICDHHTPGDTLPEAVAVLDPQRLDCTYPYKWLSGCGVSFKLVQAHTKKHNYPISELYKLLDLLCVSIASDIVPLTGENRILAYYGLKQLNSEPSLGLETIIKVAGINKNITINDIVFRIGPRINAAGRVESGRKSVELLTADEESVAQGIAWDINNFNDQRKKLDHDITEEAIRHITHSELEPSRKTTVLFNAKWHKGVIGIVASRLTETFYRPTIILTESNGLATGSARSVEGFDLYYAISQCSEYLENYGGHKYAAGLTLKLENLEPFKQKFEQIVRETITEDMLTPQINIDACISLSDITPELYHDIQKFAPFGPNNTIPVFATKNVTNFIGTRQVGRHNEHLKLVVVDDTHICNDRSGIAFGMGHLYEKINNERFFDICYTIQENEFMGRNDIQMIIKDIHFKE</sequence>
<dbReference type="Gene3D" id="3.10.310.30">
    <property type="match status" value="1"/>
</dbReference>
<evidence type="ECO:0000256" key="4">
    <source>
        <dbReference type="ARBA" id="ARBA00022801"/>
    </source>
</evidence>
<dbReference type="GO" id="GO:0006281">
    <property type="term" value="P:DNA repair"/>
    <property type="evidence" value="ECO:0007669"/>
    <property type="project" value="InterPro"/>
</dbReference>
<dbReference type="SUPFAM" id="SSF64182">
    <property type="entry name" value="DHH phosphoesterases"/>
    <property type="match status" value="1"/>
</dbReference>
<dbReference type="AlphaFoldDB" id="A0A9D1UZD9"/>
<reference evidence="9" key="1">
    <citation type="journal article" date="2021" name="PeerJ">
        <title>Extensive microbial diversity within the chicken gut microbiome revealed by metagenomics and culture.</title>
        <authorList>
            <person name="Gilroy R."/>
            <person name="Ravi A."/>
            <person name="Getino M."/>
            <person name="Pursley I."/>
            <person name="Horton D.L."/>
            <person name="Alikhan N.F."/>
            <person name="Baker D."/>
            <person name="Gharbi K."/>
            <person name="Hall N."/>
            <person name="Watson M."/>
            <person name="Adriaenssens E.M."/>
            <person name="Foster-Nyarko E."/>
            <person name="Jarju S."/>
            <person name="Secka A."/>
            <person name="Antonio M."/>
            <person name="Oren A."/>
            <person name="Chaudhuri R.R."/>
            <person name="La Ragione R."/>
            <person name="Hildebrand F."/>
            <person name="Pallen M.J."/>
        </authorList>
    </citation>
    <scope>NUCLEOTIDE SEQUENCE</scope>
    <source>
        <strain evidence="9">23274</strain>
    </source>
</reference>
<protein>
    <recommendedName>
        <fullName evidence="2">Single-stranded-DNA-specific exonuclease RecJ</fullName>
    </recommendedName>
</protein>
<feature type="domain" description="DHHA1" evidence="7">
    <location>
        <begin position="354"/>
        <end position="445"/>
    </location>
</feature>
<dbReference type="PANTHER" id="PTHR30255">
    <property type="entry name" value="SINGLE-STRANDED-DNA-SPECIFIC EXONUCLEASE RECJ"/>
    <property type="match status" value="1"/>
</dbReference>
<dbReference type="PANTHER" id="PTHR30255:SF2">
    <property type="entry name" value="SINGLE-STRANDED-DNA-SPECIFIC EXONUCLEASE RECJ"/>
    <property type="match status" value="1"/>
</dbReference>
<dbReference type="GO" id="GO:0006310">
    <property type="term" value="P:DNA recombination"/>
    <property type="evidence" value="ECO:0007669"/>
    <property type="project" value="InterPro"/>
</dbReference>
<reference evidence="9" key="2">
    <citation type="submission" date="2021-04" db="EMBL/GenBank/DDBJ databases">
        <authorList>
            <person name="Gilroy R."/>
        </authorList>
    </citation>
    <scope>NUCLEOTIDE SEQUENCE</scope>
    <source>
        <strain evidence="9">23274</strain>
    </source>
</reference>
<evidence type="ECO:0000256" key="3">
    <source>
        <dbReference type="ARBA" id="ARBA00022722"/>
    </source>
</evidence>
<name>A0A9D1UZD9_9BACT</name>
<keyword evidence="3" id="KW-0540">Nuclease</keyword>
<dbReference type="EMBL" id="DXFT01000075">
    <property type="protein sequence ID" value="HIX03226.1"/>
    <property type="molecule type" value="Genomic_DNA"/>
</dbReference>
<evidence type="ECO:0000313" key="10">
    <source>
        <dbReference type="Proteomes" id="UP000824202"/>
    </source>
</evidence>
<evidence type="ECO:0000256" key="2">
    <source>
        <dbReference type="ARBA" id="ARBA00019841"/>
    </source>
</evidence>
<feature type="domain" description="RecJ OB" evidence="8">
    <location>
        <begin position="458"/>
        <end position="568"/>
    </location>
</feature>
<dbReference type="InterPro" id="IPR041122">
    <property type="entry name" value="RecJ_OB"/>
</dbReference>
<evidence type="ECO:0000313" key="9">
    <source>
        <dbReference type="EMBL" id="HIX03226.1"/>
    </source>
</evidence>
<evidence type="ECO:0000256" key="5">
    <source>
        <dbReference type="ARBA" id="ARBA00022839"/>
    </source>
</evidence>
<dbReference type="NCBIfam" id="TIGR00644">
    <property type="entry name" value="recJ"/>
    <property type="match status" value="1"/>
</dbReference>
<gene>
    <name evidence="9" type="primary">recJ</name>
    <name evidence="9" type="ORF">H9863_03800</name>
</gene>
<evidence type="ECO:0000259" key="8">
    <source>
        <dbReference type="Pfam" id="PF17768"/>
    </source>
</evidence>
<organism evidence="9 10">
    <name type="scientific">Candidatus Odoribacter faecigallinarum</name>
    <dbReference type="NCBI Taxonomy" id="2838706"/>
    <lineage>
        <taxon>Bacteria</taxon>
        <taxon>Pseudomonadati</taxon>
        <taxon>Bacteroidota</taxon>
        <taxon>Bacteroidia</taxon>
        <taxon>Bacteroidales</taxon>
        <taxon>Odoribacteraceae</taxon>
        <taxon>Odoribacter</taxon>
    </lineage>
</organism>
<keyword evidence="4" id="KW-0378">Hydrolase</keyword>
<dbReference type="InterPro" id="IPR051673">
    <property type="entry name" value="SSDNA_exonuclease_RecJ"/>
</dbReference>
<dbReference type="GO" id="GO:0003676">
    <property type="term" value="F:nucleic acid binding"/>
    <property type="evidence" value="ECO:0007669"/>
    <property type="project" value="InterPro"/>
</dbReference>
<evidence type="ECO:0000259" key="7">
    <source>
        <dbReference type="Pfam" id="PF02272"/>
    </source>
</evidence>
<dbReference type="InterPro" id="IPR038763">
    <property type="entry name" value="DHH_sf"/>
</dbReference>
<evidence type="ECO:0000259" key="6">
    <source>
        <dbReference type="Pfam" id="PF01368"/>
    </source>
</evidence>
<dbReference type="Pfam" id="PF02272">
    <property type="entry name" value="DHHA1"/>
    <property type="match status" value="1"/>
</dbReference>
<dbReference type="InterPro" id="IPR001667">
    <property type="entry name" value="DDH_dom"/>
</dbReference>
<dbReference type="Proteomes" id="UP000824202">
    <property type="component" value="Unassembled WGS sequence"/>
</dbReference>
<dbReference type="Pfam" id="PF17768">
    <property type="entry name" value="RecJ_OB"/>
    <property type="match status" value="1"/>
</dbReference>
<feature type="domain" description="DDH" evidence="6">
    <location>
        <begin position="80"/>
        <end position="231"/>
    </location>
</feature>
<proteinExistence type="inferred from homology"/>
<dbReference type="InterPro" id="IPR004610">
    <property type="entry name" value="RecJ"/>
</dbReference>
<dbReference type="InterPro" id="IPR003156">
    <property type="entry name" value="DHHA1_dom"/>
</dbReference>
<comment type="caution">
    <text evidence="9">The sequence shown here is derived from an EMBL/GenBank/DDBJ whole genome shotgun (WGS) entry which is preliminary data.</text>
</comment>
<dbReference type="Pfam" id="PF01368">
    <property type="entry name" value="DHH"/>
    <property type="match status" value="1"/>
</dbReference>